<feature type="transmembrane region" description="Helical" evidence="16">
    <location>
        <begin position="794"/>
        <end position="814"/>
    </location>
</feature>
<feature type="transmembrane region" description="Helical" evidence="16">
    <location>
        <begin position="313"/>
        <end position="331"/>
    </location>
</feature>
<feature type="domain" description="SAC3/GANP/THP3 conserved" evidence="17">
    <location>
        <begin position="1074"/>
        <end position="1284"/>
    </location>
</feature>
<feature type="binding site" evidence="14">
    <location>
        <position position="380"/>
    </location>
    <ligand>
        <name>ATP</name>
        <dbReference type="ChEBI" id="CHEBI:30616"/>
    </ligand>
</feature>
<evidence type="ECO:0000256" key="14">
    <source>
        <dbReference type="PIRSR" id="PIRSR606539-2"/>
    </source>
</evidence>
<comment type="catalytic activity">
    <reaction evidence="11 16">
        <text>ATP + H2O + phospholipidSide 1 = ADP + phosphate + phospholipidSide 2.</text>
        <dbReference type="EC" id="7.6.2.1"/>
    </reaction>
</comment>
<evidence type="ECO:0000256" key="10">
    <source>
        <dbReference type="ARBA" id="ARBA00023136"/>
    </source>
</evidence>
<dbReference type="InterPro" id="IPR005062">
    <property type="entry name" value="SAC3/GANP/THP3_conserved"/>
</dbReference>
<dbReference type="Proteomes" id="UP000240830">
    <property type="component" value="Unassembled WGS sequence"/>
</dbReference>
<evidence type="ECO:0000256" key="5">
    <source>
        <dbReference type="ARBA" id="ARBA00022741"/>
    </source>
</evidence>
<keyword evidence="4 15" id="KW-0479">Metal-binding</keyword>
<dbReference type="Pfam" id="PF16209">
    <property type="entry name" value="PhoLip_ATPase_N"/>
    <property type="match status" value="1"/>
</dbReference>
<feature type="binding site" evidence="14">
    <location>
        <position position="513"/>
    </location>
    <ligand>
        <name>ATP</name>
        <dbReference type="ChEBI" id="CHEBI:30616"/>
    </ligand>
</feature>
<dbReference type="InterPro" id="IPR044492">
    <property type="entry name" value="P_typ_ATPase_HD_dom"/>
</dbReference>
<dbReference type="Pfam" id="PF16212">
    <property type="entry name" value="PhoLip_ATPase_C"/>
    <property type="match status" value="1"/>
</dbReference>
<feature type="transmembrane region" description="Helical" evidence="16">
    <location>
        <begin position="826"/>
        <end position="847"/>
    </location>
</feature>
<evidence type="ECO:0000256" key="7">
    <source>
        <dbReference type="ARBA" id="ARBA00022842"/>
    </source>
</evidence>
<keyword evidence="21" id="KW-1185">Reference proteome</keyword>
<feature type="binding site" evidence="14">
    <location>
        <position position="548"/>
    </location>
    <ligand>
        <name>ATP</name>
        <dbReference type="ChEBI" id="CHEBI:30616"/>
    </ligand>
</feature>
<proteinExistence type="inferred from homology"/>
<keyword evidence="3 16" id="KW-0812">Transmembrane</keyword>
<feature type="active site" description="4-aspartylphosphate intermediate" evidence="13">
    <location>
        <position position="379"/>
    </location>
</feature>
<dbReference type="Gene3D" id="2.70.150.10">
    <property type="entry name" value="Calcium-transporting ATPase, cytoplasmic transduction domain A"/>
    <property type="match status" value="1"/>
</dbReference>
<dbReference type="SFLD" id="SFLDS00003">
    <property type="entry name" value="Haloacid_Dehalogenase"/>
    <property type="match status" value="1"/>
</dbReference>
<dbReference type="EC" id="7.6.2.1" evidence="16"/>
<feature type="domain" description="P-type ATPase N-terminal" evidence="18">
    <location>
        <begin position="14"/>
        <end position="72"/>
    </location>
</feature>
<feature type="binding site" evidence="14">
    <location>
        <position position="724"/>
    </location>
    <ligand>
        <name>ATP</name>
        <dbReference type="ChEBI" id="CHEBI:30616"/>
    </ligand>
</feature>
<dbReference type="NCBIfam" id="TIGR01494">
    <property type="entry name" value="ATPase_P-type"/>
    <property type="match status" value="1"/>
</dbReference>
<organism evidence="20 21">
    <name type="scientific">Paramicrosporidium saccamoebae</name>
    <dbReference type="NCBI Taxonomy" id="1246581"/>
    <lineage>
        <taxon>Eukaryota</taxon>
        <taxon>Fungi</taxon>
        <taxon>Fungi incertae sedis</taxon>
        <taxon>Cryptomycota</taxon>
        <taxon>Cryptomycota incertae sedis</taxon>
        <taxon>Paramicrosporidium</taxon>
    </lineage>
</organism>
<dbReference type="Gene3D" id="1.25.40.990">
    <property type="match status" value="1"/>
</dbReference>
<feature type="transmembrane region" description="Helical" evidence="16">
    <location>
        <begin position="903"/>
        <end position="926"/>
    </location>
</feature>
<evidence type="ECO:0000256" key="12">
    <source>
        <dbReference type="ARBA" id="ARBA00049128"/>
    </source>
</evidence>
<dbReference type="InterPro" id="IPR032630">
    <property type="entry name" value="P_typ_ATPase_c"/>
</dbReference>
<accession>A0A2H9TLH7</accession>
<feature type="binding site" evidence="14">
    <location>
        <position position="629"/>
    </location>
    <ligand>
        <name>ATP</name>
        <dbReference type="ChEBI" id="CHEBI:30616"/>
    </ligand>
</feature>
<dbReference type="SUPFAM" id="SSF81653">
    <property type="entry name" value="Calcium ATPase, transduction domain A"/>
    <property type="match status" value="1"/>
</dbReference>
<dbReference type="STRING" id="1246581.A0A2H9TLH7"/>
<evidence type="ECO:0000256" key="4">
    <source>
        <dbReference type="ARBA" id="ARBA00022723"/>
    </source>
</evidence>
<evidence type="ECO:0000256" key="8">
    <source>
        <dbReference type="ARBA" id="ARBA00022967"/>
    </source>
</evidence>
<dbReference type="GO" id="GO:0032456">
    <property type="term" value="P:endocytic recycling"/>
    <property type="evidence" value="ECO:0007669"/>
    <property type="project" value="TreeGrafter"/>
</dbReference>
<evidence type="ECO:0000259" key="18">
    <source>
        <dbReference type="Pfam" id="PF16209"/>
    </source>
</evidence>
<protein>
    <recommendedName>
        <fullName evidence="16">Phospholipid-transporting ATPase</fullName>
        <ecNumber evidence="16">7.6.2.1</ecNumber>
    </recommendedName>
</protein>
<feature type="binding site" evidence="14">
    <location>
        <position position="379"/>
    </location>
    <ligand>
        <name>ATP</name>
        <dbReference type="ChEBI" id="CHEBI:30616"/>
    </ligand>
</feature>
<feature type="binding site" evidence="14">
    <location>
        <position position="448"/>
    </location>
    <ligand>
        <name>ATP</name>
        <dbReference type="ChEBI" id="CHEBI:30616"/>
    </ligand>
</feature>
<dbReference type="Gene3D" id="3.40.1110.10">
    <property type="entry name" value="Calcium-transporting ATPase, cytoplasmic domain N"/>
    <property type="match status" value="1"/>
</dbReference>
<evidence type="ECO:0000313" key="20">
    <source>
        <dbReference type="EMBL" id="PJF18500.1"/>
    </source>
</evidence>
<sequence length="1560" mass="175448">MQHRTVLVNRGRPEEHIFKYSDNAVYTTKYTVLTFIPKLLYEQFSRYANVFFLAIALMQQIPGVTPVNRYGTALPLSIIVLVTGVKEFVEDMRRRSADDRANNTKGEVFSTSAKKFERRVWKDICVGEIVKVRDGQEFPADLVLIMSSSEDGDCYVETSNIDGETNLKSRHRAAIDVDRESLGTFSGMIKCDEPNNRIYEYDGILVHGEHEVSLGPSQLLLRGSRLQNTSWVIGVVVYTGKETKIVMNSNVTRIKRSSIESMTNRQVLYLFVVLMCCVIVCFIAFIVVSKVYVHRCIYTDADYELQFGLAVKKFFTLIVLFHNLVPISLILTMEVIRVRLGDLIDNDMDLYCEESDTPAVAKTTALVEELGQVQYIFSDKTGTLTRNEMLMRQICVQGQLLDQLDPNVDRSRYPGLDHMLLVMAVCNTVVIKMTSTGVRTYQASSPDEVAIVDAAAKMNVVLIERKLQSILVKTADGDQVPFTILAVFDFDSARKRMSVVVRDDSNKIWIICKGADAVVRTRLAPGQNQEMLGASEKAISDMSNLGLRTLMFASREITAQEYTEWEPIWTKSQTTIAGRKESVERAIGMIENNLILAGISGVEDRLQEGVPETISMLHQAKIRLWVLTGDKMETAVNIGFSCKLLSPSTQMLQLSHADGIREAIQDFGTLIGNKDSQDPTDAAVVIEATALSSILEDESLQALFVDTSKRCRTVICCRVSPHQKSRVVELVQQREKAVCLSIGDGANDVGMIQAAHIEGLQAARSADFSIAQFRFLQKLVLVHGSWGYHRISKAALFCVYKNILLFACQFWYAALTLFSGQTVFESWMVALYNVVFTCFPPIVLGLTEQFVTADSLIAYPALYRFGQQNAFSAINGFWQSFLAFTVTVIIFTRGLVLTHGHPVTLFFMGTTIYAGIILTGSLKAALLINARSPGLSRFVGTIRIVVRLGVPAIGLSAAAYRLVRNVAAAIVLGNILVHRPTDSPRLFAPRPCLEINRFEGTITANRFEELSKLRTEKRAAWEAAQSLRPTEFVGTCADMCPEYERHEREAHFDVSPFEVVPPRQSVEYVAGEEHDLHKFIRDRTRSLRQDIIVQQRAIHNDPGALVTVVRLHEEIARFHILSGHRLCGLDFSEFDPFQNTEQLRKVLQSLQEYYTDIRKSGSGQEALQNEAEFRAYQILTHAEDQDVFRQALSFPSEIFSSVQVQFVLGCVSAFHQVDYVKYFQMVQRAEYLQACLLHTHFMKLRKAALRVIMRAYTSKEPLPGGKVAEWLFVEESEEMGPLVEDANGSWTSDTMGMPIMRLAPQVTEETEEVQLKARRSESIERKVAGLPMAAIIRAHTVDTIAPVKPTLTRLPQIPPTLPKPVQNEAKKNQIVSLMADNLIDWIKHTEVPTISAESIFRERDRRKWIKKKTVDRVTRVCIDAILNELCLEMSTIAIRDCRRSKEQTAFREQAVNCLARRISDKVLAEVVRKECHSIAVAAKPLLPAALPKVLTSGFSTPMKKSRSTPIPGPFQLELIDTVVLQKESMTARVEELKRTTLQERLDSMKLDELLKRAINS</sequence>
<keyword evidence="7 15" id="KW-0460">Magnesium</keyword>
<feature type="binding site" evidence="14">
    <location>
        <position position="718"/>
    </location>
    <ligand>
        <name>ATP</name>
        <dbReference type="ChEBI" id="CHEBI:30616"/>
    </ligand>
</feature>
<evidence type="ECO:0000256" key="2">
    <source>
        <dbReference type="ARBA" id="ARBA00008109"/>
    </source>
</evidence>
<feature type="binding site" evidence="15">
    <location>
        <position position="381"/>
    </location>
    <ligand>
        <name>Mg(2+)</name>
        <dbReference type="ChEBI" id="CHEBI:18420"/>
    </ligand>
</feature>
<feature type="binding site" evidence="14">
    <location>
        <position position="748"/>
    </location>
    <ligand>
        <name>ATP</name>
        <dbReference type="ChEBI" id="CHEBI:30616"/>
    </ligand>
</feature>
<feature type="binding site" evidence="14">
    <location>
        <position position="490"/>
    </location>
    <ligand>
        <name>ATP</name>
        <dbReference type="ChEBI" id="CHEBI:30616"/>
    </ligand>
</feature>
<dbReference type="SFLD" id="SFLDG00002">
    <property type="entry name" value="C1.7:_P-type_atpase_like"/>
    <property type="match status" value="1"/>
</dbReference>
<evidence type="ECO:0000313" key="21">
    <source>
        <dbReference type="Proteomes" id="UP000240830"/>
    </source>
</evidence>
<dbReference type="GO" id="GO:0000287">
    <property type="term" value="F:magnesium ion binding"/>
    <property type="evidence" value="ECO:0007669"/>
    <property type="project" value="UniProtKB-UniRule"/>
</dbReference>
<dbReference type="FunFam" id="3.40.50.1000:FF:000001">
    <property type="entry name" value="Phospholipid-transporting ATPase IC"/>
    <property type="match status" value="1"/>
</dbReference>
<reference evidence="20 21" key="1">
    <citation type="submission" date="2016-10" db="EMBL/GenBank/DDBJ databases">
        <title>The genome of Paramicrosporidium saccamoebae is the missing link in understanding Cryptomycota and Microsporidia evolution.</title>
        <authorList>
            <person name="Quandt C.A."/>
            <person name="Beaudet D."/>
            <person name="Corsaro D."/>
            <person name="Michel R."/>
            <person name="Corradi N."/>
            <person name="James T."/>
        </authorList>
    </citation>
    <scope>NUCLEOTIDE SEQUENCE [LARGE SCALE GENOMIC DNA]</scope>
    <source>
        <strain evidence="20 21">KSL3</strain>
    </source>
</reference>
<dbReference type="GO" id="GO:0005524">
    <property type="term" value="F:ATP binding"/>
    <property type="evidence" value="ECO:0007669"/>
    <property type="project" value="UniProtKB-UniRule"/>
</dbReference>
<dbReference type="SUPFAM" id="SSF81665">
    <property type="entry name" value="Calcium ATPase, transmembrane domain M"/>
    <property type="match status" value="1"/>
</dbReference>
<dbReference type="InterPro" id="IPR032631">
    <property type="entry name" value="P-type_ATPase_N"/>
</dbReference>
<gene>
    <name evidence="20" type="ORF">PSACC_01659</name>
</gene>
<dbReference type="GO" id="GO:0005802">
    <property type="term" value="C:trans-Golgi network"/>
    <property type="evidence" value="ECO:0007669"/>
    <property type="project" value="TreeGrafter"/>
</dbReference>
<evidence type="ECO:0000256" key="13">
    <source>
        <dbReference type="PIRSR" id="PIRSR606539-1"/>
    </source>
</evidence>
<feature type="binding site" evidence="14">
    <location>
        <position position="747"/>
    </location>
    <ligand>
        <name>ATP</name>
        <dbReference type="ChEBI" id="CHEBI:30616"/>
    </ligand>
</feature>
<dbReference type="InterPro" id="IPR001757">
    <property type="entry name" value="P_typ_ATPase"/>
</dbReference>
<dbReference type="InterPro" id="IPR036412">
    <property type="entry name" value="HAD-like_sf"/>
</dbReference>
<feature type="transmembrane region" description="Helical" evidence="16">
    <location>
        <begin position="938"/>
        <end position="960"/>
    </location>
</feature>
<dbReference type="PROSITE" id="PS00154">
    <property type="entry name" value="ATPASE_E1_E2"/>
    <property type="match status" value="1"/>
</dbReference>
<keyword evidence="6 14" id="KW-0067">ATP-binding</keyword>
<keyword evidence="9 16" id="KW-1133">Transmembrane helix</keyword>
<comment type="catalytic activity">
    <reaction evidence="12">
        <text>a 1,2-diacyl-sn-glycero-3-phosphoethanolamine(out) + ATP + H2O = a 1,2-diacyl-sn-glycero-3-phosphoethanolamine(in) + ADP + phosphate + H(+)</text>
        <dbReference type="Rhea" id="RHEA:66132"/>
        <dbReference type="ChEBI" id="CHEBI:15377"/>
        <dbReference type="ChEBI" id="CHEBI:15378"/>
        <dbReference type="ChEBI" id="CHEBI:30616"/>
        <dbReference type="ChEBI" id="CHEBI:43474"/>
        <dbReference type="ChEBI" id="CHEBI:64612"/>
        <dbReference type="ChEBI" id="CHEBI:456216"/>
    </reaction>
    <physiologicalReaction direction="left-to-right" evidence="12">
        <dbReference type="Rhea" id="RHEA:66133"/>
    </physiologicalReaction>
</comment>
<feature type="binding site" evidence="15">
    <location>
        <position position="748"/>
    </location>
    <ligand>
        <name>Mg(2+)</name>
        <dbReference type="ChEBI" id="CHEBI:18420"/>
    </ligand>
</feature>
<dbReference type="EMBL" id="MTSL01000117">
    <property type="protein sequence ID" value="PJF18500.1"/>
    <property type="molecule type" value="Genomic_DNA"/>
</dbReference>
<dbReference type="GO" id="GO:0005886">
    <property type="term" value="C:plasma membrane"/>
    <property type="evidence" value="ECO:0007669"/>
    <property type="project" value="TreeGrafter"/>
</dbReference>
<dbReference type="InterPro" id="IPR023214">
    <property type="entry name" value="HAD_sf"/>
</dbReference>
<dbReference type="Pfam" id="PF03399">
    <property type="entry name" value="SAC3_GANP"/>
    <property type="match status" value="1"/>
</dbReference>
<dbReference type="SFLD" id="SFLDF00027">
    <property type="entry name" value="p-type_atpase"/>
    <property type="match status" value="1"/>
</dbReference>
<evidence type="ECO:0000256" key="6">
    <source>
        <dbReference type="ARBA" id="ARBA00022840"/>
    </source>
</evidence>
<dbReference type="PRINTS" id="PR00119">
    <property type="entry name" value="CATATPASE"/>
</dbReference>
<feature type="binding site" evidence="15">
    <location>
        <position position="379"/>
    </location>
    <ligand>
        <name>Mg(2+)</name>
        <dbReference type="ChEBI" id="CHEBI:18420"/>
    </ligand>
</feature>
<evidence type="ECO:0000256" key="11">
    <source>
        <dbReference type="ARBA" id="ARBA00034036"/>
    </source>
</evidence>
<evidence type="ECO:0000259" key="19">
    <source>
        <dbReference type="Pfam" id="PF16212"/>
    </source>
</evidence>
<feature type="binding site" evidence="14">
    <location>
        <position position="381"/>
    </location>
    <ligand>
        <name>ATP</name>
        <dbReference type="ChEBI" id="CHEBI:30616"/>
    </ligand>
</feature>
<dbReference type="PANTHER" id="PTHR24092:SF150">
    <property type="entry name" value="PHOSPHOLIPID-TRANSPORTING ATPASE"/>
    <property type="match status" value="1"/>
</dbReference>
<feature type="binding site" evidence="15">
    <location>
        <position position="744"/>
    </location>
    <ligand>
        <name>Mg(2+)</name>
        <dbReference type="ChEBI" id="CHEBI:18420"/>
    </ligand>
</feature>
<evidence type="ECO:0000256" key="15">
    <source>
        <dbReference type="PIRSR" id="PIRSR606539-3"/>
    </source>
</evidence>
<keyword evidence="8 16" id="KW-1278">Translocase</keyword>
<evidence type="ECO:0000259" key="17">
    <source>
        <dbReference type="Pfam" id="PF03399"/>
    </source>
</evidence>
<feature type="transmembrane region" description="Helical" evidence="16">
    <location>
        <begin position="267"/>
        <end position="293"/>
    </location>
</feature>
<dbReference type="FunFam" id="3.40.50.1000:FF:000014">
    <property type="entry name" value="Phospholipid-transporting ATPase"/>
    <property type="match status" value="1"/>
</dbReference>
<comment type="similarity">
    <text evidence="2 16">Belongs to the cation transport ATPase (P-type) (TC 3.A.3) family. Type IV subfamily.</text>
</comment>
<feature type="transmembrane region" description="Helical" evidence="16">
    <location>
        <begin position="868"/>
        <end position="891"/>
    </location>
</feature>
<dbReference type="Pfam" id="PF13246">
    <property type="entry name" value="Cation_ATPase"/>
    <property type="match status" value="1"/>
</dbReference>
<dbReference type="GO" id="GO:0006892">
    <property type="term" value="P:post-Golgi vesicle-mediated transport"/>
    <property type="evidence" value="ECO:0007669"/>
    <property type="project" value="TreeGrafter"/>
</dbReference>
<dbReference type="SUPFAM" id="SSF81660">
    <property type="entry name" value="Metal cation-transporting ATPase, ATP-binding domain N"/>
    <property type="match status" value="1"/>
</dbReference>
<evidence type="ECO:0000256" key="1">
    <source>
        <dbReference type="ARBA" id="ARBA00004141"/>
    </source>
</evidence>
<dbReference type="InterPro" id="IPR023299">
    <property type="entry name" value="ATPase_P-typ_cyto_dom_N"/>
</dbReference>
<name>A0A2H9TLH7_9FUNG</name>
<evidence type="ECO:0000256" key="3">
    <source>
        <dbReference type="ARBA" id="ARBA00022692"/>
    </source>
</evidence>
<keyword evidence="5 14" id="KW-0547">Nucleotide-binding</keyword>
<dbReference type="OrthoDB" id="377733at2759"/>
<evidence type="ECO:0000256" key="9">
    <source>
        <dbReference type="ARBA" id="ARBA00022989"/>
    </source>
</evidence>
<dbReference type="PANTHER" id="PTHR24092">
    <property type="entry name" value="PROBABLE PHOSPHOLIPID-TRANSPORTING ATPASE"/>
    <property type="match status" value="1"/>
</dbReference>
<comment type="caution">
    <text evidence="20">The sequence shown here is derived from an EMBL/GenBank/DDBJ whole genome shotgun (WGS) entry which is preliminary data.</text>
</comment>
<feature type="binding site" evidence="14">
    <location>
        <position position="630"/>
    </location>
    <ligand>
        <name>ATP</name>
        <dbReference type="ChEBI" id="CHEBI:30616"/>
    </ligand>
</feature>
<dbReference type="GO" id="GO:0045332">
    <property type="term" value="P:phospholipid translocation"/>
    <property type="evidence" value="ECO:0007669"/>
    <property type="project" value="TreeGrafter"/>
</dbReference>
<dbReference type="InterPro" id="IPR008250">
    <property type="entry name" value="ATPase_P-typ_transduc_dom_A_sf"/>
</dbReference>
<dbReference type="InterPro" id="IPR006539">
    <property type="entry name" value="P-type_ATPase_IV"/>
</dbReference>
<dbReference type="GO" id="GO:0140326">
    <property type="term" value="F:ATPase-coupled intramembrane lipid transporter activity"/>
    <property type="evidence" value="ECO:0007669"/>
    <property type="project" value="UniProtKB-EC"/>
</dbReference>
<keyword evidence="10 16" id="KW-0472">Membrane</keyword>
<dbReference type="Gene3D" id="3.40.50.1000">
    <property type="entry name" value="HAD superfamily/HAD-like"/>
    <property type="match status" value="1"/>
</dbReference>
<dbReference type="NCBIfam" id="TIGR01652">
    <property type="entry name" value="ATPase-Plipid"/>
    <property type="match status" value="2"/>
</dbReference>
<feature type="domain" description="P-type ATPase C-terminal" evidence="19">
    <location>
        <begin position="763"/>
        <end position="931"/>
    </location>
</feature>
<dbReference type="InterPro" id="IPR018303">
    <property type="entry name" value="ATPase_P-typ_P_site"/>
</dbReference>
<dbReference type="InterPro" id="IPR023298">
    <property type="entry name" value="ATPase_P-typ_TM_dom_sf"/>
</dbReference>
<feature type="binding site" evidence="14">
    <location>
        <position position="628"/>
    </location>
    <ligand>
        <name>ATP</name>
        <dbReference type="ChEBI" id="CHEBI:30616"/>
    </ligand>
</feature>
<comment type="subcellular location">
    <subcellularLocation>
        <location evidence="1 16">Membrane</location>
        <topology evidence="1 16">Multi-pass membrane protein</topology>
    </subcellularLocation>
</comment>
<dbReference type="GO" id="GO:0016887">
    <property type="term" value="F:ATP hydrolysis activity"/>
    <property type="evidence" value="ECO:0007669"/>
    <property type="project" value="InterPro"/>
</dbReference>
<dbReference type="SUPFAM" id="SSF56784">
    <property type="entry name" value="HAD-like"/>
    <property type="match status" value="1"/>
</dbReference>
<comment type="cofactor">
    <cofactor evidence="15">
        <name>Mg(2+)</name>
        <dbReference type="ChEBI" id="CHEBI:18420"/>
    </cofactor>
</comment>
<evidence type="ECO:0000256" key="16">
    <source>
        <dbReference type="RuleBase" id="RU362033"/>
    </source>
</evidence>